<evidence type="ECO:0000256" key="16">
    <source>
        <dbReference type="RuleBase" id="RU003515"/>
    </source>
</evidence>
<dbReference type="InterPro" id="IPR022898">
    <property type="entry name" value="RNase_HII"/>
</dbReference>
<evidence type="ECO:0000256" key="13">
    <source>
        <dbReference type="ARBA" id="ARBA00023211"/>
    </source>
</evidence>
<comment type="similarity">
    <text evidence="5 14 16">Belongs to the RNase HII family.</text>
</comment>
<evidence type="ECO:0000256" key="11">
    <source>
        <dbReference type="ARBA" id="ARBA00022759"/>
    </source>
</evidence>
<dbReference type="InterPro" id="IPR024567">
    <property type="entry name" value="RNase_HII/HIII_dom"/>
</dbReference>
<dbReference type="GO" id="GO:0043137">
    <property type="term" value="P:DNA replication, removal of RNA primer"/>
    <property type="evidence" value="ECO:0007669"/>
    <property type="project" value="TreeGrafter"/>
</dbReference>
<dbReference type="NCBIfam" id="NF000594">
    <property type="entry name" value="PRK00015.1-1"/>
    <property type="match status" value="1"/>
</dbReference>
<evidence type="ECO:0000256" key="6">
    <source>
        <dbReference type="ARBA" id="ARBA00012180"/>
    </source>
</evidence>
<evidence type="ECO:0000256" key="2">
    <source>
        <dbReference type="ARBA" id="ARBA00001946"/>
    </source>
</evidence>
<evidence type="ECO:0000256" key="9">
    <source>
        <dbReference type="ARBA" id="ARBA00022722"/>
    </source>
</evidence>
<evidence type="ECO:0000256" key="5">
    <source>
        <dbReference type="ARBA" id="ARBA00007383"/>
    </source>
</evidence>
<dbReference type="SUPFAM" id="SSF53098">
    <property type="entry name" value="Ribonuclease H-like"/>
    <property type="match status" value="1"/>
</dbReference>
<keyword evidence="13 14" id="KW-0464">Manganese</keyword>
<evidence type="ECO:0000313" key="19">
    <source>
        <dbReference type="Proteomes" id="UP000075418"/>
    </source>
</evidence>
<proteinExistence type="inferred from homology"/>
<dbReference type="GO" id="GO:0005737">
    <property type="term" value="C:cytoplasm"/>
    <property type="evidence" value="ECO:0007669"/>
    <property type="project" value="UniProtKB-SubCell"/>
</dbReference>
<reference evidence="18 19" key="1">
    <citation type="submission" date="2016-02" db="EMBL/GenBank/DDBJ databases">
        <title>Draft genome sequence of hydrocarbon degrading Staphylococcus saprophyticus Strain CNV2, isolated from crude-oil contaminated soil from Noonmati Oil Refinery, Guwahati, Assam, India.</title>
        <authorList>
            <person name="Mukherjee A."/>
            <person name="Chettri B."/>
            <person name="Langpoklakpam J."/>
            <person name="Singh A.K."/>
            <person name="Chattopadhyay D.J."/>
        </authorList>
    </citation>
    <scope>NUCLEOTIDE SEQUENCE [LARGE SCALE GENOMIC DNA]</scope>
    <source>
        <strain evidence="18 19">CNV2</strain>
    </source>
</reference>
<dbReference type="InterPro" id="IPR012337">
    <property type="entry name" value="RNaseH-like_sf"/>
</dbReference>
<evidence type="ECO:0000256" key="4">
    <source>
        <dbReference type="ARBA" id="ARBA00004496"/>
    </source>
</evidence>
<dbReference type="Proteomes" id="UP000075418">
    <property type="component" value="Unassembled WGS sequence"/>
</dbReference>
<dbReference type="PANTHER" id="PTHR10954">
    <property type="entry name" value="RIBONUCLEASE H2 SUBUNIT A"/>
    <property type="match status" value="1"/>
</dbReference>
<feature type="binding site" evidence="14 15">
    <location>
        <position position="79"/>
    </location>
    <ligand>
        <name>a divalent metal cation</name>
        <dbReference type="ChEBI" id="CHEBI:60240"/>
    </ligand>
</feature>
<evidence type="ECO:0000259" key="17">
    <source>
        <dbReference type="PROSITE" id="PS51975"/>
    </source>
</evidence>
<dbReference type="EC" id="3.1.26.4" evidence="6 14"/>
<dbReference type="GO" id="GO:0030145">
    <property type="term" value="F:manganese ion binding"/>
    <property type="evidence" value="ECO:0007669"/>
    <property type="project" value="UniProtKB-UniRule"/>
</dbReference>
<dbReference type="HAMAP" id="MF_00052_B">
    <property type="entry name" value="RNase_HII_B"/>
    <property type="match status" value="1"/>
</dbReference>
<evidence type="ECO:0000256" key="12">
    <source>
        <dbReference type="ARBA" id="ARBA00022801"/>
    </source>
</evidence>
<keyword evidence="9 14" id="KW-0540">Nuclease</keyword>
<gene>
    <name evidence="14" type="primary">rnhB</name>
    <name evidence="18" type="ORF">A0131_07810</name>
</gene>
<evidence type="ECO:0000256" key="10">
    <source>
        <dbReference type="ARBA" id="ARBA00022723"/>
    </source>
</evidence>
<comment type="subcellular location">
    <subcellularLocation>
        <location evidence="4 14">Cytoplasm</location>
    </subcellularLocation>
</comment>
<accession>A0A151A5I8</accession>
<dbReference type="AlphaFoldDB" id="A0A151A5I8"/>
<dbReference type="GO" id="GO:0032299">
    <property type="term" value="C:ribonuclease H2 complex"/>
    <property type="evidence" value="ECO:0007669"/>
    <property type="project" value="TreeGrafter"/>
</dbReference>
<dbReference type="Gene3D" id="3.30.420.10">
    <property type="entry name" value="Ribonuclease H-like superfamily/Ribonuclease H"/>
    <property type="match status" value="1"/>
</dbReference>
<dbReference type="RefSeq" id="WP_061854846.1">
    <property type="nucleotide sequence ID" value="NZ_LUGM01000002.1"/>
</dbReference>
<sequence length="260" mass="28967">MAKLSIAEVKTALLQLLTEEEIDQSEFAQDERKGVQNAIVSRKKQLQKEQALIEQYAVMSEFENNILASAPQALICGIDEVGRGPLAGPVVTCAVILNKEHRFLGLNDSKKLSASKRKELEYRLKNEVLDYAFGVASVEEIDQLNIYQATKLAMTRAIENLSNKPTHLLVDAMELDIAIPQQSLIKGDARSVSIAAASVLAKEHRDDYMRQLDATYPGYGFSNNVGYGTKEHLKGIEQFGVIKEHRKTFEPIKSIVNNSY</sequence>
<dbReference type="PROSITE" id="PS51975">
    <property type="entry name" value="RNASE_H_2"/>
    <property type="match status" value="1"/>
</dbReference>
<feature type="binding site" evidence="14 15">
    <location>
        <position position="80"/>
    </location>
    <ligand>
        <name>a divalent metal cation</name>
        <dbReference type="ChEBI" id="CHEBI:60240"/>
    </ligand>
</feature>
<dbReference type="GO" id="GO:0006298">
    <property type="term" value="P:mismatch repair"/>
    <property type="evidence" value="ECO:0007669"/>
    <property type="project" value="TreeGrafter"/>
</dbReference>
<feature type="binding site" evidence="14 15">
    <location>
        <position position="171"/>
    </location>
    <ligand>
        <name>a divalent metal cation</name>
        <dbReference type="ChEBI" id="CHEBI:60240"/>
    </ligand>
</feature>
<dbReference type="InterPro" id="IPR001352">
    <property type="entry name" value="RNase_HII/HIII"/>
</dbReference>
<organism evidence="18 19">
    <name type="scientific">Staphylococcus kloosii</name>
    <dbReference type="NCBI Taxonomy" id="29384"/>
    <lineage>
        <taxon>Bacteria</taxon>
        <taxon>Bacillati</taxon>
        <taxon>Bacillota</taxon>
        <taxon>Bacilli</taxon>
        <taxon>Bacillales</taxon>
        <taxon>Staphylococcaceae</taxon>
        <taxon>Staphylococcus</taxon>
    </lineage>
</organism>
<evidence type="ECO:0000256" key="15">
    <source>
        <dbReference type="PROSITE-ProRule" id="PRU01319"/>
    </source>
</evidence>
<keyword evidence="8 14" id="KW-0963">Cytoplasm</keyword>
<evidence type="ECO:0000256" key="14">
    <source>
        <dbReference type="HAMAP-Rule" id="MF_00052"/>
    </source>
</evidence>
<comment type="function">
    <text evidence="3 14 16">Endonuclease that specifically degrades the RNA of RNA-DNA hybrids.</text>
</comment>
<comment type="caution">
    <text evidence="18">The sequence shown here is derived from an EMBL/GenBank/DDBJ whole genome shotgun (WGS) entry which is preliminary data.</text>
</comment>
<evidence type="ECO:0000256" key="3">
    <source>
        <dbReference type="ARBA" id="ARBA00004065"/>
    </source>
</evidence>
<dbReference type="GO" id="GO:0004523">
    <property type="term" value="F:RNA-DNA hybrid ribonuclease activity"/>
    <property type="evidence" value="ECO:0007669"/>
    <property type="project" value="UniProtKB-UniRule"/>
</dbReference>
<comment type="cofactor">
    <cofactor evidence="2">
        <name>Mg(2+)</name>
        <dbReference type="ChEBI" id="CHEBI:18420"/>
    </cofactor>
</comment>
<dbReference type="CDD" id="cd07182">
    <property type="entry name" value="RNase_HII_bacteria_HII_like"/>
    <property type="match status" value="1"/>
</dbReference>
<evidence type="ECO:0000256" key="8">
    <source>
        <dbReference type="ARBA" id="ARBA00022490"/>
    </source>
</evidence>
<keyword evidence="11 14" id="KW-0255">Endonuclease</keyword>
<evidence type="ECO:0000313" key="18">
    <source>
        <dbReference type="EMBL" id="KYH14679.1"/>
    </source>
</evidence>
<dbReference type="EMBL" id="LUGM01000002">
    <property type="protein sequence ID" value="KYH14679.1"/>
    <property type="molecule type" value="Genomic_DNA"/>
</dbReference>
<feature type="domain" description="RNase H type-2" evidence="17">
    <location>
        <begin position="73"/>
        <end position="260"/>
    </location>
</feature>
<dbReference type="InterPro" id="IPR036397">
    <property type="entry name" value="RNaseH_sf"/>
</dbReference>
<dbReference type="NCBIfam" id="NF000595">
    <property type="entry name" value="PRK00015.1-3"/>
    <property type="match status" value="1"/>
</dbReference>
<comment type="cofactor">
    <cofactor evidence="14 15">
        <name>Mn(2+)</name>
        <dbReference type="ChEBI" id="CHEBI:29035"/>
    </cofactor>
    <cofactor evidence="14 15">
        <name>Mg(2+)</name>
        <dbReference type="ChEBI" id="CHEBI:18420"/>
    </cofactor>
    <text evidence="14 15">Manganese or magnesium. Binds 1 divalent metal ion per monomer in the absence of substrate. May bind a second metal ion after substrate binding.</text>
</comment>
<protein>
    <recommendedName>
        <fullName evidence="7 14">Ribonuclease HII</fullName>
        <shortName evidence="14">RNase HII</shortName>
        <ecNumber evidence="6 14">3.1.26.4</ecNumber>
    </recommendedName>
</protein>
<dbReference type="Pfam" id="PF01351">
    <property type="entry name" value="RNase_HII"/>
    <property type="match status" value="1"/>
</dbReference>
<name>A0A151A5I8_9STAP</name>
<keyword evidence="10 14" id="KW-0479">Metal-binding</keyword>
<dbReference type="PANTHER" id="PTHR10954:SF18">
    <property type="entry name" value="RIBONUCLEASE HII"/>
    <property type="match status" value="1"/>
</dbReference>
<dbReference type="FunFam" id="3.30.420.10:FF:000006">
    <property type="entry name" value="Ribonuclease HII"/>
    <property type="match status" value="1"/>
</dbReference>
<keyword evidence="12 14" id="KW-0378">Hydrolase</keyword>
<dbReference type="GO" id="GO:0003723">
    <property type="term" value="F:RNA binding"/>
    <property type="evidence" value="ECO:0007669"/>
    <property type="project" value="UniProtKB-UniRule"/>
</dbReference>
<comment type="catalytic activity">
    <reaction evidence="1 14 15 16">
        <text>Endonucleolytic cleavage to 5'-phosphomonoester.</text>
        <dbReference type="EC" id="3.1.26.4"/>
    </reaction>
</comment>
<evidence type="ECO:0000256" key="7">
    <source>
        <dbReference type="ARBA" id="ARBA00019179"/>
    </source>
</evidence>
<evidence type="ECO:0000256" key="1">
    <source>
        <dbReference type="ARBA" id="ARBA00000077"/>
    </source>
</evidence>